<dbReference type="STRING" id="408657.SAMN04487995_3248"/>
<dbReference type="Proteomes" id="UP000199532">
    <property type="component" value="Unassembled WGS sequence"/>
</dbReference>
<accession>A0A1H6W1H0</accession>
<sequence>MSIFASVERELSDLGNESDILKIKLLTIFNRIPIKVNLL</sequence>
<dbReference type="EMBL" id="FNXY01000005">
    <property type="protein sequence ID" value="SEJ10769.1"/>
    <property type="molecule type" value="Genomic_DNA"/>
</dbReference>
<evidence type="ECO:0000313" key="1">
    <source>
        <dbReference type="EMBL" id="SEJ10769.1"/>
    </source>
</evidence>
<protein>
    <submittedName>
        <fullName evidence="1">Uncharacterized protein</fullName>
    </submittedName>
</protein>
<proteinExistence type="predicted"/>
<name>A0A1H6W1H0_9BACT</name>
<dbReference type="AlphaFoldDB" id="A0A1H6W1H0"/>
<keyword evidence="2" id="KW-1185">Reference proteome</keyword>
<gene>
    <name evidence="1" type="ORF">SAMN04487995_3248</name>
</gene>
<evidence type="ECO:0000313" key="2">
    <source>
        <dbReference type="Proteomes" id="UP000199532"/>
    </source>
</evidence>
<organism evidence="1 2">
    <name type="scientific">Dyadobacter koreensis</name>
    <dbReference type="NCBI Taxonomy" id="408657"/>
    <lineage>
        <taxon>Bacteria</taxon>
        <taxon>Pseudomonadati</taxon>
        <taxon>Bacteroidota</taxon>
        <taxon>Cytophagia</taxon>
        <taxon>Cytophagales</taxon>
        <taxon>Spirosomataceae</taxon>
        <taxon>Dyadobacter</taxon>
    </lineage>
</organism>
<reference evidence="1 2" key="1">
    <citation type="submission" date="2016-10" db="EMBL/GenBank/DDBJ databases">
        <authorList>
            <person name="de Groot N.N."/>
        </authorList>
    </citation>
    <scope>NUCLEOTIDE SEQUENCE [LARGE SCALE GENOMIC DNA]</scope>
    <source>
        <strain evidence="1 2">DSM 19938</strain>
    </source>
</reference>